<dbReference type="InterPro" id="IPR013106">
    <property type="entry name" value="Ig_V-set"/>
</dbReference>
<dbReference type="SUPFAM" id="SSF48726">
    <property type="entry name" value="Immunoglobulin"/>
    <property type="match status" value="1"/>
</dbReference>
<keyword evidence="1" id="KW-0732">Signal</keyword>
<evidence type="ECO:0000313" key="7">
    <source>
        <dbReference type="Ensembl" id="ENSOANP00000017038.3"/>
    </source>
</evidence>
<dbReference type="PANTHER" id="PTHR19367:SF18">
    <property type="entry name" value="T CELL RECEPTOR ALPHA VARIABLE 16"/>
    <property type="match status" value="1"/>
</dbReference>
<accession>F6YWR6</accession>
<dbReference type="Pfam" id="PF07686">
    <property type="entry name" value="V-set"/>
    <property type="match status" value="1"/>
</dbReference>
<dbReference type="InterPro" id="IPR013783">
    <property type="entry name" value="Ig-like_fold"/>
</dbReference>
<dbReference type="SMART" id="SM00409">
    <property type="entry name" value="IG"/>
    <property type="match status" value="1"/>
</dbReference>
<feature type="domain" description="Ig-like" evidence="6">
    <location>
        <begin position="5"/>
        <end position="124"/>
    </location>
</feature>
<dbReference type="PROSITE" id="PS50835">
    <property type="entry name" value="IG_LIKE"/>
    <property type="match status" value="1"/>
</dbReference>
<proteinExistence type="predicted"/>
<dbReference type="InterPro" id="IPR007110">
    <property type="entry name" value="Ig-like_dom"/>
</dbReference>
<keyword evidence="2" id="KW-1064">Adaptive immunity</keyword>
<dbReference type="STRING" id="9258.ENSOANP00000017038"/>
<evidence type="ECO:0000256" key="1">
    <source>
        <dbReference type="ARBA" id="ARBA00022729"/>
    </source>
</evidence>
<dbReference type="InterPro" id="IPR003599">
    <property type="entry name" value="Ig_sub"/>
</dbReference>
<dbReference type="InterPro" id="IPR036179">
    <property type="entry name" value="Ig-like_dom_sf"/>
</dbReference>
<name>F6YWR6_ORNAN</name>
<dbReference type="GO" id="GO:0042101">
    <property type="term" value="C:T cell receptor complex"/>
    <property type="evidence" value="ECO:0007669"/>
    <property type="project" value="UniProtKB-KW"/>
</dbReference>
<dbReference type="Bgee" id="ENSOANG00000010746">
    <property type="expression patterns" value="Expressed in ovary"/>
</dbReference>
<reference evidence="7" key="1">
    <citation type="submission" date="2025-08" db="UniProtKB">
        <authorList>
            <consortium name="Ensembl"/>
        </authorList>
    </citation>
    <scope>IDENTIFICATION</scope>
    <source>
        <strain evidence="7">Glennie</strain>
    </source>
</reference>
<dbReference type="OMA" id="DLYVFWY"/>
<dbReference type="SMART" id="SM00406">
    <property type="entry name" value="IGv"/>
    <property type="match status" value="1"/>
</dbReference>
<reference evidence="7" key="2">
    <citation type="submission" date="2025-09" db="UniProtKB">
        <authorList>
            <consortium name="Ensembl"/>
        </authorList>
    </citation>
    <scope>IDENTIFICATION</scope>
    <source>
        <strain evidence="7">Glennie</strain>
    </source>
</reference>
<dbReference type="Ensembl" id="ENSOANT00000017041.3">
    <property type="protein sequence ID" value="ENSOANP00000017038.3"/>
    <property type="gene ID" value="ENSOANG00000010746.3"/>
</dbReference>
<keyword evidence="8" id="KW-1185">Reference proteome</keyword>
<dbReference type="Gene3D" id="2.60.40.10">
    <property type="entry name" value="Immunoglobulins"/>
    <property type="match status" value="1"/>
</dbReference>
<organism evidence="7 8">
    <name type="scientific">Ornithorhynchus anatinus</name>
    <name type="common">Duckbill platypus</name>
    <dbReference type="NCBI Taxonomy" id="9258"/>
    <lineage>
        <taxon>Eukaryota</taxon>
        <taxon>Metazoa</taxon>
        <taxon>Chordata</taxon>
        <taxon>Craniata</taxon>
        <taxon>Vertebrata</taxon>
        <taxon>Euteleostomi</taxon>
        <taxon>Mammalia</taxon>
        <taxon>Monotremata</taxon>
        <taxon>Ornithorhynchidae</taxon>
        <taxon>Ornithorhynchus</taxon>
    </lineage>
</organism>
<sequence length="145" mass="15656">GAVLPATCHYLVTLYLSQRTNGDSVDQTKGHIALAEEKTLTLNCTYETTYSSPYLFWYVQYPGDGPQLLLKAISEEEQGEGGNGFHAKINKSATSFHLRKQAVALEDSAVYYCAVSDTVTGDVGGAVLKTPDRPSSNVETGQCSK</sequence>
<evidence type="ECO:0000256" key="4">
    <source>
        <dbReference type="ARBA" id="ARBA00023319"/>
    </source>
</evidence>
<dbReference type="AlphaFoldDB" id="F6YWR6"/>
<dbReference type="Proteomes" id="UP000002279">
    <property type="component" value="Unplaced"/>
</dbReference>
<dbReference type="FunCoup" id="F6YWR6">
    <property type="interactions" value="117"/>
</dbReference>
<dbReference type="GeneTree" id="ENSGT00940000153073"/>
<dbReference type="PANTHER" id="PTHR19367">
    <property type="entry name" value="T-CELL RECEPTOR ALPHA CHAIN V REGION"/>
    <property type="match status" value="1"/>
</dbReference>
<dbReference type="GO" id="GO:0002250">
    <property type="term" value="P:adaptive immune response"/>
    <property type="evidence" value="ECO:0007669"/>
    <property type="project" value="UniProtKB-KW"/>
</dbReference>
<evidence type="ECO:0000256" key="3">
    <source>
        <dbReference type="ARBA" id="ARBA00023170"/>
    </source>
</evidence>
<keyword evidence="5" id="KW-0391">Immunity</keyword>
<keyword evidence="3" id="KW-0675">Receptor</keyword>
<evidence type="ECO:0000256" key="5">
    <source>
        <dbReference type="ARBA" id="ARBA00043266"/>
    </source>
</evidence>
<protein>
    <recommendedName>
        <fullName evidence="6">Ig-like domain-containing protein</fullName>
    </recommendedName>
</protein>
<dbReference type="InterPro" id="IPR051287">
    <property type="entry name" value="TCR_variable_region"/>
</dbReference>
<dbReference type="eggNOG" id="ENOG502S6PI">
    <property type="taxonomic scope" value="Eukaryota"/>
</dbReference>
<evidence type="ECO:0000259" key="6">
    <source>
        <dbReference type="PROSITE" id="PS50835"/>
    </source>
</evidence>
<dbReference type="InParanoid" id="F6YWR6"/>
<keyword evidence="4" id="KW-0393">Immunoglobulin domain</keyword>
<keyword evidence="5" id="KW-1279">T cell receptor</keyword>
<evidence type="ECO:0000256" key="2">
    <source>
        <dbReference type="ARBA" id="ARBA00023130"/>
    </source>
</evidence>
<evidence type="ECO:0000313" key="8">
    <source>
        <dbReference type="Proteomes" id="UP000002279"/>
    </source>
</evidence>